<keyword evidence="2" id="KW-0812">Transmembrane</keyword>
<feature type="region of interest" description="Disordered" evidence="1">
    <location>
        <begin position="288"/>
        <end position="329"/>
    </location>
</feature>
<gene>
    <name evidence="3" type="ORF">N8I84_03900</name>
</gene>
<dbReference type="Proteomes" id="UP001061298">
    <property type="component" value="Chromosome"/>
</dbReference>
<dbReference type="EMBL" id="CP106793">
    <property type="protein sequence ID" value="UXY17966.1"/>
    <property type="molecule type" value="Genomic_DNA"/>
</dbReference>
<evidence type="ECO:0000256" key="2">
    <source>
        <dbReference type="SAM" id="Phobius"/>
    </source>
</evidence>
<feature type="transmembrane region" description="Helical" evidence="2">
    <location>
        <begin position="99"/>
        <end position="121"/>
    </location>
</feature>
<dbReference type="RefSeq" id="WP_263228158.1">
    <property type="nucleotide sequence ID" value="NZ_CP106793.1"/>
</dbReference>
<accession>A0ABY6DWQ7</accession>
<proteinExistence type="predicted"/>
<organism evidence="3 4">
    <name type="scientific">Streptomyces cynarae</name>
    <dbReference type="NCBI Taxonomy" id="2981134"/>
    <lineage>
        <taxon>Bacteria</taxon>
        <taxon>Bacillati</taxon>
        <taxon>Actinomycetota</taxon>
        <taxon>Actinomycetes</taxon>
        <taxon>Kitasatosporales</taxon>
        <taxon>Streptomycetaceae</taxon>
        <taxon>Streptomyces</taxon>
    </lineage>
</organism>
<evidence type="ECO:0000313" key="4">
    <source>
        <dbReference type="Proteomes" id="UP001061298"/>
    </source>
</evidence>
<feature type="transmembrane region" description="Helical" evidence="2">
    <location>
        <begin position="200"/>
        <end position="222"/>
    </location>
</feature>
<sequence length="329" mass="33701">MILLAGLFAVMGAASNAVGTAFQRKAASTVARGGGLRLLIELAHRPAWVIGIGGVVGAALFQALALVNGPMALVQPLFVLELPFALMIAAPLMRRRLPAAAWWGITGVVMGLALVLGSAAPSGVVDQASMVRWIPVLAACLGAMAAAVAIARPGRPPLFRAAVLAAASAVGNALTAALLKSATGRFAQGGIGAFLQSWQTYGFALTGVSAILLLENALQAGWLTASQPALTIGDATVSLLLGITLFDERIRTGWWLLPEAVGVAVIVWGVVRLSRVVSKVQAAEADPRQAFVGGGHGDSGPQEDEGCDSRGPRTQRGRGPAGERPESEG</sequence>
<feature type="transmembrane region" description="Helical" evidence="2">
    <location>
        <begin position="228"/>
        <end position="246"/>
    </location>
</feature>
<name>A0ABY6DWQ7_9ACTN</name>
<evidence type="ECO:0000256" key="1">
    <source>
        <dbReference type="SAM" id="MobiDB-lite"/>
    </source>
</evidence>
<keyword evidence="4" id="KW-1185">Reference proteome</keyword>
<dbReference type="PANTHER" id="PTHR40761">
    <property type="entry name" value="CONSERVED INTEGRAL MEMBRANE ALANINE VALINE AND LEUCINE RICH PROTEIN-RELATED"/>
    <property type="match status" value="1"/>
</dbReference>
<feature type="transmembrane region" description="Helical" evidence="2">
    <location>
        <begin position="253"/>
        <end position="271"/>
    </location>
</feature>
<feature type="transmembrane region" description="Helical" evidence="2">
    <location>
        <begin position="133"/>
        <end position="152"/>
    </location>
</feature>
<feature type="transmembrane region" description="Helical" evidence="2">
    <location>
        <begin position="74"/>
        <end position="93"/>
    </location>
</feature>
<dbReference type="NCBIfam" id="NF038012">
    <property type="entry name" value="DMT_1"/>
    <property type="match status" value="1"/>
</dbReference>
<keyword evidence="2" id="KW-0472">Membrane</keyword>
<keyword evidence="2" id="KW-1133">Transmembrane helix</keyword>
<dbReference type="PANTHER" id="PTHR40761:SF1">
    <property type="entry name" value="CONSERVED INTEGRAL MEMBRANE ALANINE VALINE AND LEUCINE RICH PROTEIN-RELATED"/>
    <property type="match status" value="1"/>
</dbReference>
<evidence type="ECO:0000313" key="3">
    <source>
        <dbReference type="EMBL" id="UXY17966.1"/>
    </source>
</evidence>
<protein>
    <submittedName>
        <fullName evidence="3">DMT family transporter</fullName>
    </submittedName>
</protein>
<feature type="transmembrane region" description="Helical" evidence="2">
    <location>
        <begin position="158"/>
        <end position="179"/>
    </location>
</feature>
<reference evidence="3" key="1">
    <citation type="submission" date="2022-10" db="EMBL/GenBank/DDBJ databases">
        <authorList>
            <person name="Mo P."/>
        </authorList>
    </citation>
    <scope>NUCLEOTIDE SEQUENCE</scope>
    <source>
        <strain evidence="3">HUAS 13-4</strain>
    </source>
</reference>
<feature type="transmembrane region" description="Helical" evidence="2">
    <location>
        <begin position="47"/>
        <end position="67"/>
    </location>
</feature>